<dbReference type="EMBL" id="CAJNNV010033065">
    <property type="protein sequence ID" value="CAE8642011.1"/>
    <property type="molecule type" value="Genomic_DNA"/>
</dbReference>
<comment type="caution">
    <text evidence="1">The sequence shown here is derived from an EMBL/GenBank/DDBJ whole genome shotgun (WGS) entry which is preliminary data.</text>
</comment>
<dbReference type="AlphaFoldDB" id="A0A813HU97"/>
<dbReference type="OrthoDB" id="10549952at2759"/>
<proteinExistence type="predicted"/>
<feature type="non-terminal residue" evidence="1">
    <location>
        <position position="149"/>
    </location>
</feature>
<gene>
    <name evidence="1" type="ORF">PGLA1383_LOCUS56566</name>
</gene>
<feature type="non-terminal residue" evidence="1">
    <location>
        <position position="1"/>
    </location>
</feature>
<evidence type="ECO:0000313" key="2">
    <source>
        <dbReference type="Proteomes" id="UP000654075"/>
    </source>
</evidence>
<evidence type="ECO:0000313" key="1">
    <source>
        <dbReference type="EMBL" id="CAE8642011.1"/>
    </source>
</evidence>
<accession>A0A813HU97</accession>
<organism evidence="1 2">
    <name type="scientific">Polarella glacialis</name>
    <name type="common">Dinoflagellate</name>
    <dbReference type="NCBI Taxonomy" id="89957"/>
    <lineage>
        <taxon>Eukaryota</taxon>
        <taxon>Sar</taxon>
        <taxon>Alveolata</taxon>
        <taxon>Dinophyceae</taxon>
        <taxon>Suessiales</taxon>
        <taxon>Suessiaceae</taxon>
        <taxon>Polarella</taxon>
    </lineage>
</organism>
<sequence length="149" mass="16317">ALVRSLRARLPVPVAVPRSPFSCAVRALSAAGPLPRHDRHVMPHALCRGLRYCSAKAAGTPPPPASGASSGAAAPLLWRGLKILAKGVFLWLPALVVWFSLASGSSLLDFRTPEEIQEDENEVLRLERYFDVEHLPEAEYLPEWATKEE</sequence>
<name>A0A813HU97_POLGL</name>
<protein>
    <submittedName>
        <fullName evidence="1">Uncharacterized protein</fullName>
    </submittedName>
</protein>
<keyword evidence="2" id="KW-1185">Reference proteome</keyword>
<reference evidence="1" key="1">
    <citation type="submission" date="2021-02" db="EMBL/GenBank/DDBJ databases">
        <authorList>
            <person name="Dougan E. K."/>
            <person name="Rhodes N."/>
            <person name="Thang M."/>
            <person name="Chan C."/>
        </authorList>
    </citation>
    <scope>NUCLEOTIDE SEQUENCE</scope>
</reference>
<dbReference type="Proteomes" id="UP000654075">
    <property type="component" value="Unassembled WGS sequence"/>
</dbReference>